<keyword evidence="2 4" id="KW-0863">Zinc-finger</keyword>
<feature type="signal peptide" evidence="7">
    <location>
        <begin position="1"/>
        <end position="22"/>
    </location>
</feature>
<dbReference type="OrthoDB" id="273070at2759"/>
<proteinExistence type="predicted"/>
<keyword evidence="1" id="KW-0479">Metal-binding</keyword>
<dbReference type="GO" id="GO:0008270">
    <property type="term" value="F:zinc ion binding"/>
    <property type="evidence" value="ECO:0007669"/>
    <property type="project" value="UniProtKB-KW"/>
</dbReference>
<evidence type="ECO:0000256" key="2">
    <source>
        <dbReference type="ARBA" id="ARBA00022771"/>
    </source>
</evidence>
<evidence type="ECO:0000256" key="7">
    <source>
        <dbReference type="SAM" id="SignalP"/>
    </source>
</evidence>
<keyword evidence="3" id="KW-0862">Zinc</keyword>
<dbReference type="PROSITE" id="PS50157">
    <property type="entry name" value="ZINC_FINGER_C2H2_2"/>
    <property type="match status" value="1"/>
</dbReference>
<dbReference type="Pfam" id="PF12171">
    <property type="entry name" value="zf-C2H2_jaz"/>
    <property type="match status" value="1"/>
</dbReference>
<dbReference type="Proteomes" id="UP000786811">
    <property type="component" value="Unassembled WGS sequence"/>
</dbReference>
<evidence type="ECO:0000256" key="1">
    <source>
        <dbReference type="ARBA" id="ARBA00022723"/>
    </source>
</evidence>
<keyword evidence="6" id="KW-0812">Transmembrane</keyword>
<keyword evidence="6" id="KW-0472">Membrane</keyword>
<dbReference type="InterPro" id="IPR013087">
    <property type="entry name" value="Znf_C2H2_type"/>
</dbReference>
<accession>A0A8J2H6F7</accession>
<evidence type="ECO:0000259" key="8">
    <source>
        <dbReference type="PROSITE" id="PS50157"/>
    </source>
</evidence>
<dbReference type="PANTHER" id="PTHR13309">
    <property type="entry name" value="NUCLEAR FRAGILE X MENTAL RETARDATION PROTEIN INTERACTING PROTEIN 1"/>
    <property type="match status" value="1"/>
</dbReference>
<dbReference type="GO" id="GO:0000492">
    <property type="term" value="P:box C/D snoRNP assembly"/>
    <property type="evidence" value="ECO:0007669"/>
    <property type="project" value="TreeGrafter"/>
</dbReference>
<keyword evidence="7" id="KW-0732">Signal</keyword>
<dbReference type="InterPro" id="IPR019496">
    <property type="entry name" value="NUFIP1_cons_dom"/>
</dbReference>
<gene>
    <name evidence="9" type="ORF">HICCMSTLAB_LOCUS2724</name>
</gene>
<evidence type="ECO:0000313" key="10">
    <source>
        <dbReference type="Proteomes" id="UP000786811"/>
    </source>
</evidence>
<feature type="domain" description="C2H2-type" evidence="8">
    <location>
        <begin position="303"/>
        <end position="325"/>
    </location>
</feature>
<keyword evidence="10" id="KW-1185">Reference proteome</keyword>
<feature type="transmembrane region" description="Helical" evidence="6">
    <location>
        <begin position="557"/>
        <end position="581"/>
    </location>
</feature>
<dbReference type="InterPro" id="IPR039136">
    <property type="entry name" value="NUFIP1-like"/>
</dbReference>
<reference evidence="9" key="1">
    <citation type="submission" date="2021-04" db="EMBL/GenBank/DDBJ databases">
        <authorList>
            <person name="Chebbi M.A.C M."/>
        </authorList>
    </citation>
    <scope>NUCLEOTIDE SEQUENCE</scope>
</reference>
<feature type="region of interest" description="Disordered" evidence="5">
    <location>
        <begin position="381"/>
        <end position="434"/>
    </location>
</feature>
<feature type="compositionally biased region" description="Basic and acidic residues" evidence="5">
    <location>
        <begin position="384"/>
        <end position="415"/>
    </location>
</feature>
<feature type="non-terminal residue" evidence="9">
    <location>
        <position position="1"/>
    </location>
</feature>
<evidence type="ECO:0000256" key="5">
    <source>
        <dbReference type="SAM" id="MobiDB-lite"/>
    </source>
</evidence>
<dbReference type="Pfam" id="PF10453">
    <property type="entry name" value="NUFIP1"/>
    <property type="match status" value="1"/>
</dbReference>
<comment type="caution">
    <text evidence="9">The sequence shown here is derived from an EMBL/GenBank/DDBJ whole genome shotgun (WGS) entry which is preliminary data.</text>
</comment>
<dbReference type="InterPro" id="IPR022755">
    <property type="entry name" value="Znf_C2H2_jaz"/>
</dbReference>
<evidence type="ECO:0000256" key="3">
    <source>
        <dbReference type="ARBA" id="ARBA00022833"/>
    </source>
</evidence>
<evidence type="ECO:0000256" key="4">
    <source>
        <dbReference type="PROSITE-ProRule" id="PRU00042"/>
    </source>
</evidence>
<keyword evidence="6" id="KW-1133">Transmembrane helix</keyword>
<dbReference type="SMART" id="SM00355">
    <property type="entry name" value="ZnF_C2H2"/>
    <property type="match status" value="2"/>
</dbReference>
<dbReference type="PANTHER" id="PTHR13309:SF0">
    <property type="entry name" value="FMR1-INTERACTING PROTEIN NUFIP1"/>
    <property type="match status" value="1"/>
</dbReference>
<dbReference type="GO" id="GO:0005634">
    <property type="term" value="C:nucleus"/>
    <property type="evidence" value="ECO:0007669"/>
    <property type="project" value="TreeGrafter"/>
</dbReference>
<sequence>IKNLNFWYTCVFMLIKLRFTNTQCDYILIKTTITRNMSPLNRGPLLPPRMPPVGMRPPPPRFGRLPMPGMPPPPPPMGPAFGPMRQRMPPPPPRPGLMMRPGPGGPPPMPLFAPRTRGPPPLMMMGPRGMGPRGPPMRPGPRGILPPQGLPHMRPRFPPGNAVIKAKSMNNPKKGNKLEEMELKKPWMTDEIRGEVQRKNKLYAKAKKNKDAKEWEEFKDLRNKVTRMIKDAKNEYLAKNPDQGGQKASDKNTVESESVQETEKTEIQAEPVTKMEAALYQDDEDYHDLRDENNLSEDEEIIFYCEICDREFVTEKLLEDHNSTHKVCGIDGCEFSAHPKLVDKHIAMQHRTGYFSKLKNLSTPEDIEKWINERKRKYPTKNNVDARKAEQVEKKSRGEIIKDTKPKTNIRNDNKSKRRKKKLRKRPDVKSDEVEVEETCQGVKPFKGIICNTQRENNFLEMIISEDESVGDVAKEESLLDNHFTDDEDEVPTTNAPLEPVIKSISSLVADYGSSEDEPPEEIPIKKAKIEKIDVNQEPISSNTTFLRQSHPKTTLYLYQILKIALFIISLLLNKSFWFIFVSSINITLKSVSSFSSLAHQVP</sequence>
<dbReference type="PROSITE" id="PS00028">
    <property type="entry name" value="ZINC_FINGER_C2H2_1"/>
    <property type="match status" value="1"/>
</dbReference>
<protein>
    <submittedName>
        <fullName evidence="9">Similar to Nufip1: Nuclear fragile X mental retardation-interacting protein 1 (Mus musculus)</fullName>
    </submittedName>
</protein>
<name>A0A8J2H6F7_COTCN</name>
<evidence type="ECO:0000256" key="6">
    <source>
        <dbReference type="SAM" id="Phobius"/>
    </source>
</evidence>
<evidence type="ECO:0000313" key="9">
    <source>
        <dbReference type="EMBL" id="CAG5078390.1"/>
    </source>
</evidence>
<dbReference type="GO" id="GO:0003723">
    <property type="term" value="F:RNA binding"/>
    <property type="evidence" value="ECO:0007669"/>
    <property type="project" value="InterPro"/>
</dbReference>
<dbReference type="EMBL" id="CAJNRD030001117">
    <property type="protein sequence ID" value="CAG5078390.1"/>
    <property type="molecule type" value="Genomic_DNA"/>
</dbReference>
<feature type="compositionally biased region" description="Basic residues" evidence="5">
    <location>
        <begin position="416"/>
        <end position="425"/>
    </location>
</feature>
<feature type="chain" id="PRO_5035266482" evidence="7">
    <location>
        <begin position="23"/>
        <end position="603"/>
    </location>
</feature>
<organism evidence="9 10">
    <name type="scientific">Cotesia congregata</name>
    <name type="common">Parasitoid wasp</name>
    <name type="synonym">Apanteles congregatus</name>
    <dbReference type="NCBI Taxonomy" id="51543"/>
    <lineage>
        <taxon>Eukaryota</taxon>
        <taxon>Metazoa</taxon>
        <taxon>Ecdysozoa</taxon>
        <taxon>Arthropoda</taxon>
        <taxon>Hexapoda</taxon>
        <taxon>Insecta</taxon>
        <taxon>Pterygota</taxon>
        <taxon>Neoptera</taxon>
        <taxon>Endopterygota</taxon>
        <taxon>Hymenoptera</taxon>
        <taxon>Apocrita</taxon>
        <taxon>Ichneumonoidea</taxon>
        <taxon>Braconidae</taxon>
        <taxon>Microgastrinae</taxon>
        <taxon>Cotesia</taxon>
    </lineage>
</organism>
<feature type="region of interest" description="Disordered" evidence="5">
    <location>
        <begin position="234"/>
        <end position="270"/>
    </location>
</feature>
<dbReference type="AlphaFoldDB" id="A0A8J2H6F7"/>